<dbReference type="Gene3D" id="3.40.190.290">
    <property type="match status" value="1"/>
</dbReference>
<dbReference type="Pfam" id="PF00126">
    <property type="entry name" value="HTH_1"/>
    <property type="match status" value="1"/>
</dbReference>
<dbReference type="OrthoDB" id="9786526at2"/>
<sequence length="294" mass="33178">MKIAQIEIFLHASKTGSITEAARKLNKSRTTVSASLSALEDDLGVKLLARTGNRIQLTDIGESIANDCTRLLQIANDIKRKCTLHIDGVESVVRIARDDALPETFWRDTLNRLKEKFPNTSISIYAATPPELENLVEQDAVDVAYGLLPTEHRIPRLLHFDLGQIRMMSVAHKDHPLSQLRKVTSEDFARYTEIILAYIEGDNLKTDIPNSTNYIALAFYEYLSHAVLDGTGWSNVPALLINEHLRQGTIKVIKHNKAMSWQPYGEIVESESRRGLVIQWLSDQLEDYLLDVTD</sequence>
<dbReference type="Pfam" id="PF03466">
    <property type="entry name" value="LysR_substrate"/>
    <property type="match status" value="1"/>
</dbReference>
<dbReference type="CDD" id="cd05466">
    <property type="entry name" value="PBP2_LTTR_substrate"/>
    <property type="match status" value="1"/>
</dbReference>
<comment type="caution">
    <text evidence="6">The sequence shown here is derived from an EMBL/GenBank/DDBJ whole genome shotgun (WGS) entry which is preliminary data.</text>
</comment>
<dbReference type="GO" id="GO:0003700">
    <property type="term" value="F:DNA-binding transcription factor activity"/>
    <property type="evidence" value="ECO:0007669"/>
    <property type="project" value="InterPro"/>
</dbReference>
<evidence type="ECO:0000256" key="1">
    <source>
        <dbReference type="ARBA" id="ARBA00009437"/>
    </source>
</evidence>
<dbReference type="Gene3D" id="1.10.10.10">
    <property type="entry name" value="Winged helix-like DNA-binding domain superfamily/Winged helix DNA-binding domain"/>
    <property type="match status" value="1"/>
</dbReference>
<evidence type="ECO:0000313" key="6">
    <source>
        <dbReference type="EMBL" id="PSU46581.1"/>
    </source>
</evidence>
<proteinExistence type="inferred from homology"/>
<keyword evidence="4" id="KW-0804">Transcription</keyword>
<protein>
    <submittedName>
        <fullName evidence="6">LysR family transcriptional regulator</fullName>
    </submittedName>
</protein>
<evidence type="ECO:0000313" key="7">
    <source>
        <dbReference type="Proteomes" id="UP000240987"/>
    </source>
</evidence>
<dbReference type="PANTHER" id="PTHR30126:SF22">
    <property type="entry name" value="HTH-TYPE TRANSCRIPTIONAL REGULATOR YHAJ-RELATED"/>
    <property type="match status" value="1"/>
</dbReference>
<dbReference type="SUPFAM" id="SSF46785">
    <property type="entry name" value="Winged helix' DNA-binding domain"/>
    <property type="match status" value="1"/>
</dbReference>
<gene>
    <name evidence="6" type="ORF">C9J12_17870</name>
</gene>
<evidence type="ECO:0000256" key="4">
    <source>
        <dbReference type="ARBA" id="ARBA00023163"/>
    </source>
</evidence>
<dbReference type="RefSeq" id="WP_107243946.1">
    <property type="nucleotide sequence ID" value="NZ_PYMJ01000020.1"/>
</dbReference>
<evidence type="ECO:0000259" key="5">
    <source>
        <dbReference type="PROSITE" id="PS50931"/>
    </source>
</evidence>
<dbReference type="GO" id="GO:0000976">
    <property type="term" value="F:transcription cis-regulatory region binding"/>
    <property type="evidence" value="ECO:0007669"/>
    <property type="project" value="TreeGrafter"/>
</dbReference>
<dbReference type="InterPro" id="IPR036390">
    <property type="entry name" value="WH_DNA-bd_sf"/>
</dbReference>
<dbReference type="PRINTS" id="PR00039">
    <property type="entry name" value="HTHLYSR"/>
</dbReference>
<dbReference type="InterPro" id="IPR000847">
    <property type="entry name" value="LysR_HTH_N"/>
</dbReference>
<dbReference type="PANTHER" id="PTHR30126">
    <property type="entry name" value="HTH-TYPE TRANSCRIPTIONAL REGULATOR"/>
    <property type="match status" value="1"/>
</dbReference>
<keyword evidence="2" id="KW-0805">Transcription regulation</keyword>
<dbReference type="PROSITE" id="PS50931">
    <property type="entry name" value="HTH_LYSR"/>
    <property type="match status" value="1"/>
</dbReference>
<dbReference type="Proteomes" id="UP000240987">
    <property type="component" value="Unassembled WGS sequence"/>
</dbReference>
<reference evidence="6 7" key="1">
    <citation type="submission" date="2018-01" db="EMBL/GenBank/DDBJ databases">
        <title>Whole genome sequencing of Histamine producing bacteria.</title>
        <authorList>
            <person name="Butler K."/>
        </authorList>
    </citation>
    <scope>NUCLEOTIDE SEQUENCE [LARGE SCALE GENOMIC DNA]</scope>
    <source>
        <strain evidence="6 7">JCM 12947</strain>
    </source>
</reference>
<keyword evidence="3" id="KW-0238">DNA-binding</keyword>
<evidence type="ECO:0000256" key="3">
    <source>
        <dbReference type="ARBA" id="ARBA00023125"/>
    </source>
</evidence>
<dbReference type="SUPFAM" id="SSF53850">
    <property type="entry name" value="Periplasmic binding protein-like II"/>
    <property type="match status" value="1"/>
</dbReference>
<dbReference type="FunFam" id="1.10.10.10:FF:000001">
    <property type="entry name" value="LysR family transcriptional regulator"/>
    <property type="match status" value="1"/>
</dbReference>
<keyword evidence="7" id="KW-1185">Reference proteome</keyword>
<comment type="similarity">
    <text evidence="1">Belongs to the LysR transcriptional regulatory family.</text>
</comment>
<accession>A0A2T3JCG2</accession>
<name>A0A2T3JCG2_9GAMM</name>
<dbReference type="AlphaFoldDB" id="A0A2T3JCG2"/>
<dbReference type="InterPro" id="IPR036388">
    <property type="entry name" value="WH-like_DNA-bd_sf"/>
</dbReference>
<dbReference type="EMBL" id="PYMJ01000020">
    <property type="protein sequence ID" value="PSU46581.1"/>
    <property type="molecule type" value="Genomic_DNA"/>
</dbReference>
<feature type="domain" description="HTH lysR-type" evidence="5">
    <location>
        <begin position="1"/>
        <end position="58"/>
    </location>
</feature>
<evidence type="ECO:0000256" key="2">
    <source>
        <dbReference type="ARBA" id="ARBA00023015"/>
    </source>
</evidence>
<dbReference type="InterPro" id="IPR005119">
    <property type="entry name" value="LysR_subst-bd"/>
</dbReference>
<organism evidence="6 7">
    <name type="scientific">Photobacterium frigidiphilum</name>
    <dbReference type="NCBI Taxonomy" id="264736"/>
    <lineage>
        <taxon>Bacteria</taxon>
        <taxon>Pseudomonadati</taxon>
        <taxon>Pseudomonadota</taxon>
        <taxon>Gammaproteobacteria</taxon>
        <taxon>Vibrionales</taxon>
        <taxon>Vibrionaceae</taxon>
        <taxon>Photobacterium</taxon>
    </lineage>
</organism>